<dbReference type="RefSeq" id="WP_155715238.1">
    <property type="nucleotide sequence ID" value="NZ_VVIQ01000002.1"/>
</dbReference>
<reference evidence="1 2" key="1">
    <citation type="submission" date="2019-09" db="EMBL/GenBank/DDBJ databases">
        <title>Prevotella A2879 sp. nov., isolated from an abscess of a patient.</title>
        <authorList>
            <person name="Buhl M."/>
            <person name="Oberhettinger P."/>
        </authorList>
    </citation>
    <scope>NUCLEOTIDE SEQUENCE [LARGE SCALE GENOMIC DNA]</scope>
    <source>
        <strain evidence="1 2">A2879</strain>
    </source>
</reference>
<comment type="caution">
    <text evidence="1">The sequence shown here is derived from an EMBL/GenBank/DDBJ whole genome shotgun (WGS) entry which is preliminary data.</text>
</comment>
<keyword evidence="2" id="KW-1185">Reference proteome</keyword>
<evidence type="ECO:0000313" key="1">
    <source>
        <dbReference type="EMBL" id="MUL27203.1"/>
    </source>
</evidence>
<dbReference type="Proteomes" id="UP000482295">
    <property type="component" value="Unassembled WGS sequence"/>
</dbReference>
<sequence>MNKVQKRLNDFISYLGMSVSQFEQSIGVGNAFVKNTNERMRNSSKNLIATRYPELNMDWLMKGKGEMLKPNSNTLNSYGNNSANSINGNASVTNNNTVERTKIPFYEDISTIGGTNSMMANEVDSYHVEYIDAGDWFGDATSAIRHYGDSMVEYPSGSILALKRVKDHNLLIWGRNYCIETSEFRITKRLQDGGDEFVFAYSSNTETYPDGTLVHSPIKIPKSSIRHIDMVLGCVTKEYSNSIM</sequence>
<evidence type="ECO:0000313" key="2">
    <source>
        <dbReference type="Proteomes" id="UP000482295"/>
    </source>
</evidence>
<proteinExistence type="predicted"/>
<gene>
    <name evidence="1" type="ORF">F0475_02455</name>
</gene>
<accession>A0A7C9HD66</accession>
<evidence type="ECO:0008006" key="3">
    <source>
        <dbReference type="Google" id="ProtNLM"/>
    </source>
</evidence>
<dbReference type="EMBL" id="VVIQ01000002">
    <property type="protein sequence ID" value="MUL27203.1"/>
    <property type="molecule type" value="Genomic_DNA"/>
</dbReference>
<dbReference type="AlphaFoldDB" id="A0A7C9HD66"/>
<organism evidence="1 2">
    <name type="scientific">Prevotella vespertina</name>
    <dbReference type="NCBI Taxonomy" id="2608404"/>
    <lineage>
        <taxon>Bacteria</taxon>
        <taxon>Pseudomonadati</taxon>
        <taxon>Bacteroidota</taxon>
        <taxon>Bacteroidia</taxon>
        <taxon>Bacteroidales</taxon>
        <taxon>Prevotellaceae</taxon>
        <taxon>Prevotella</taxon>
    </lineage>
</organism>
<protein>
    <recommendedName>
        <fullName evidence="3">Peptidase S24/S26A/S26B/S26C domain-containing protein</fullName>
    </recommendedName>
</protein>
<name>A0A7C9HD66_9BACT</name>